<dbReference type="PROSITE" id="PS51385">
    <property type="entry name" value="YJEF_N"/>
    <property type="match status" value="1"/>
</dbReference>
<dbReference type="PANTHER" id="PTHR12592:SF0">
    <property type="entry name" value="ATP-DEPENDENT (S)-NAD(P)H-HYDRATE DEHYDRATASE"/>
    <property type="match status" value="1"/>
</dbReference>
<evidence type="ECO:0000256" key="4">
    <source>
        <dbReference type="ARBA" id="ARBA00009524"/>
    </source>
</evidence>
<keyword evidence="7 17" id="KW-0067">ATP-binding</keyword>
<feature type="binding site" evidence="18">
    <location>
        <position position="157"/>
    </location>
    <ligand>
        <name>K(+)</name>
        <dbReference type="ChEBI" id="CHEBI:29103"/>
    </ligand>
</feature>
<evidence type="ECO:0000256" key="7">
    <source>
        <dbReference type="ARBA" id="ARBA00022840"/>
    </source>
</evidence>
<dbReference type="InterPro" id="IPR030677">
    <property type="entry name" value="Nnr"/>
</dbReference>
<evidence type="ECO:0000256" key="2">
    <source>
        <dbReference type="ARBA" id="ARBA00000909"/>
    </source>
</evidence>
<feature type="binding site" evidence="18">
    <location>
        <position position="193"/>
    </location>
    <ligand>
        <name>K(+)</name>
        <dbReference type="ChEBI" id="CHEBI:29103"/>
    </ligand>
</feature>
<dbReference type="Pfam" id="PF01256">
    <property type="entry name" value="Carb_kinase"/>
    <property type="match status" value="1"/>
</dbReference>
<dbReference type="Proteomes" id="UP000233256">
    <property type="component" value="Unassembled WGS sequence"/>
</dbReference>
<evidence type="ECO:0000256" key="1">
    <source>
        <dbReference type="ARBA" id="ARBA00000013"/>
    </source>
</evidence>
<feature type="domain" description="YjeF N-terminal" evidence="21">
    <location>
        <begin position="32"/>
        <end position="246"/>
    </location>
</feature>
<comment type="caution">
    <text evidence="18">Lacks conserved residue(s) required for the propagation of feature annotation.</text>
</comment>
<dbReference type="InterPro" id="IPR036652">
    <property type="entry name" value="YjeF_N_dom_sf"/>
</dbReference>
<evidence type="ECO:0000259" key="20">
    <source>
        <dbReference type="PROSITE" id="PS51383"/>
    </source>
</evidence>
<dbReference type="AlphaFoldDB" id="A0A2N1PVC7"/>
<evidence type="ECO:0000256" key="19">
    <source>
        <dbReference type="PIRNR" id="PIRNR017184"/>
    </source>
</evidence>
<feature type="binding site" evidence="17">
    <location>
        <begin position="445"/>
        <end position="449"/>
    </location>
    <ligand>
        <name>AMP</name>
        <dbReference type="ChEBI" id="CHEBI:456215"/>
    </ligand>
</feature>
<dbReference type="NCBIfam" id="TIGR00197">
    <property type="entry name" value="yjeF_nterm"/>
    <property type="match status" value="1"/>
</dbReference>
<keyword evidence="12 17" id="KW-0456">Lyase</keyword>
<dbReference type="GO" id="GO:0052855">
    <property type="term" value="F:ADP-dependent NAD(P)H-hydrate dehydratase activity"/>
    <property type="evidence" value="ECO:0007669"/>
    <property type="project" value="UniProtKB-UniRule"/>
</dbReference>
<dbReference type="EC" id="5.1.99.6" evidence="19"/>
<evidence type="ECO:0000256" key="15">
    <source>
        <dbReference type="ARBA" id="ARBA00048238"/>
    </source>
</evidence>
<comment type="similarity">
    <text evidence="17">Belongs to the NnrD/CARKD family.</text>
</comment>
<keyword evidence="5 18" id="KW-0479">Metal-binding</keyword>
<keyword evidence="10 17" id="KW-0520">NAD</keyword>
<feature type="binding site" evidence="17">
    <location>
        <position position="475"/>
    </location>
    <ligand>
        <name>(6S)-NADPHX</name>
        <dbReference type="ChEBI" id="CHEBI:64076"/>
    </ligand>
</feature>
<dbReference type="Pfam" id="PF03853">
    <property type="entry name" value="YjeF_N"/>
    <property type="match status" value="1"/>
</dbReference>
<accession>A0A2N1PVC7</accession>
<evidence type="ECO:0000256" key="11">
    <source>
        <dbReference type="ARBA" id="ARBA00023235"/>
    </source>
</evidence>
<organism evidence="22 23">
    <name type="scientific">Candidatus Wallbacteria bacterium HGW-Wallbacteria-1</name>
    <dbReference type="NCBI Taxonomy" id="2013854"/>
    <lineage>
        <taxon>Bacteria</taxon>
        <taxon>Candidatus Walliibacteriota</taxon>
    </lineage>
</organism>
<comment type="function">
    <text evidence="17">Catalyzes the dehydration of the S-form of NAD(P)HX at the expense of ADP, which is converted to AMP. Together with NAD(P)HX epimerase, which catalyzes the epimerization of the S- and R-forms, the enzyme allows the repair of both epimers of NAD(P)HX, a damaged form of NAD(P)H that is a result of enzymatic or heat-dependent hydration.</text>
</comment>
<dbReference type="SUPFAM" id="SSF53613">
    <property type="entry name" value="Ribokinase-like"/>
    <property type="match status" value="1"/>
</dbReference>
<feature type="domain" description="YjeF C-terminal" evidence="20">
    <location>
        <begin position="255"/>
        <end position="534"/>
    </location>
</feature>
<comment type="catalytic activity">
    <reaction evidence="15 17 19">
        <text>(6S)-NADHX + ADP = AMP + phosphate + NADH + H(+)</text>
        <dbReference type="Rhea" id="RHEA:32223"/>
        <dbReference type="ChEBI" id="CHEBI:15378"/>
        <dbReference type="ChEBI" id="CHEBI:43474"/>
        <dbReference type="ChEBI" id="CHEBI:57945"/>
        <dbReference type="ChEBI" id="CHEBI:64074"/>
        <dbReference type="ChEBI" id="CHEBI:456215"/>
        <dbReference type="ChEBI" id="CHEBI:456216"/>
        <dbReference type="EC" id="4.2.1.136"/>
    </reaction>
</comment>
<evidence type="ECO:0000313" key="22">
    <source>
        <dbReference type="EMBL" id="PKK92268.1"/>
    </source>
</evidence>
<comment type="catalytic activity">
    <reaction evidence="2 18 19">
        <text>(6R)-NADPHX = (6S)-NADPHX</text>
        <dbReference type="Rhea" id="RHEA:32227"/>
        <dbReference type="ChEBI" id="CHEBI:64076"/>
        <dbReference type="ChEBI" id="CHEBI:64077"/>
        <dbReference type="EC" id="5.1.99.6"/>
    </reaction>
</comment>
<dbReference type="Gene3D" id="3.40.1190.20">
    <property type="match status" value="1"/>
</dbReference>
<evidence type="ECO:0000256" key="18">
    <source>
        <dbReference type="HAMAP-Rule" id="MF_01966"/>
    </source>
</evidence>
<evidence type="ECO:0000313" key="23">
    <source>
        <dbReference type="Proteomes" id="UP000233256"/>
    </source>
</evidence>
<comment type="similarity">
    <text evidence="4 19">In the C-terminal section; belongs to the NnrD/CARKD family.</text>
</comment>
<evidence type="ECO:0000256" key="12">
    <source>
        <dbReference type="ARBA" id="ARBA00023239"/>
    </source>
</evidence>
<evidence type="ECO:0000256" key="13">
    <source>
        <dbReference type="ARBA" id="ARBA00023268"/>
    </source>
</evidence>
<keyword evidence="11 18" id="KW-0413">Isomerase</keyword>
<sequence length="557" mass="57706">MCFDSSVLSEFSGIYDSMGMWRGFPLLDYEGSRKADSMAVHKGGIPSLVLMESAARSLAMVVSQMLFQGSGKGVVIACGRGNNGGDGFALARTLLNRGIRAMAFLFGDETTLSPECEKNLELLKMAGGSVEVIRHENDSHALQIFARSCAGAFIIVDALLGTGFSGTPRGVVASAIEIVNASGGRVLSVDVPSGLAGGCLEPDLCIRAHRTLSLGSGKTELFLWPGRQWAGRVQIAEIGIPEKYISECARAYAVSINEVAAALPPRHRNSHKGDFGRVMILAGSPGMRGAGQLTVLGALRSGAGLVTLASDAAAGNTLFSAIPEVMTASISQWSGANDLVRHLTADAVAAGPGLGLGADQAGLVTDLVEYFPGVLVLDADALSLLSNSEGIDVMRRRESSLILTPHPGEFGRLLSAFGDNSSGTSDPIGSAQRFADCIGVTVLLKGAVSVIASPECTPMLIDRGSHGMAKGGSGDLLTGIVVSLAAQGMAGHDAAWCGAWIAGRAGELAAMEYNGRTCLPSDVALFAGRVFNEIDQCRDSLEGRAAGGYAMPFPGER</sequence>
<dbReference type="CDD" id="cd01171">
    <property type="entry name" value="YXKO-related"/>
    <property type="match status" value="1"/>
</dbReference>
<feature type="binding site" evidence="18">
    <location>
        <begin position="161"/>
        <end position="167"/>
    </location>
    <ligand>
        <name>(6S)-NADPHX</name>
        <dbReference type="ChEBI" id="CHEBI:64076"/>
    </ligand>
</feature>
<dbReference type="NCBIfam" id="TIGR00196">
    <property type="entry name" value="yjeF_cterm"/>
    <property type="match status" value="1"/>
</dbReference>
<proteinExistence type="inferred from homology"/>
<keyword evidence="8 17" id="KW-0521">NADP</keyword>
<name>A0A2N1PVC7_9BACT</name>
<keyword evidence="6 17" id="KW-0547">Nucleotide-binding</keyword>
<evidence type="ECO:0000256" key="10">
    <source>
        <dbReference type="ARBA" id="ARBA00023027"/>
    </source>
</evidence>
<dbReference type="GO" id="GO:0046496">
    <property type="term" value="P:nicotinamide nucleotide metabolic process"/>
    <property type="evidence" value="ECO:0007669"/>
    <property type="project" value="UniProtKB-UniRule"/>
</dbReference>
<evidence type="ECO:0000256" key="16">
    <source>
        <dbReference type="ARBA" id="ARBA00049209"/>
    </source>
</evidence>
<feature type="binding site" evidence="17">
    <location>
        <position position="406"/>
    </location>
    <ligand>
        <name>(6S)-NADPHX</name>
        <dbReference type="ChEBI" id="CHEBI:64076"/>
    </ligand>
</feature>
<comment type="subunit">
    <text evidence="17">Homotetramer.</text>
</comment>
<dbReference type="PANTHER" id="PTHR12592">
    <property type="entry name" value="ATP-DEPENDENT (S)-NAD(P)H-HYDRATE DEHYDRATASE FAMILY MEMBER"/>
    <property type="match status" value="1"/>
</dbReference>
<comment type="cofactor">
    <cofactor evidence="18 19">
        <name>K(+)</name>
        <dbReference type="ChEBI" id="CHEBI:29103"/>
    </cofactor>
    <text evidence="18 19">Binds 1 potassium ion per subunit.</text>
</comment>
<dbReference type="EMBL" id="PGXC01000001">
    <property type="protein sequence ID" value="PKK92268.1"/>
    <property type="molecule type" value="Genomic_DNA"/>
</dbReference>
<comment type="catalytic activity">
    <reaction evidence="1 18 19">
        <text>(6R)-NADHX = (6S)-NADHX</text>
        <dbReference type="Rhea" id="RHEA:32215"/>
        <dbReference type="ChEBI" id="CHEBI:64074"/>
        <dbReference type="ChEBI" id="CHEBI:64075"/>
        <dbReference type="EC" id="5.1.99.6"/>
    </reaction>
</comment>
<dbReference type="InterPro" id="IPR000631">
    <property type="entry name" value="CARKD"/>
</dbReference>
<comment type="function">
    <text evidence="14 19">Bifunctional enzyme that catalyzes the epimerization of the S- and R-forms of NAD(P)HX and the dehydration of the S-form of NAD(P)HX at the expense of ADP, which is converted to AMP. This allows the repair of both epimers of NAD(P)HX, a damaged form of NAD(P)H that is a result of enzymatic or heat-dependent hydration.</text>
</comment>
<protein>
    <recommendedName>
        <fullName evidence="19">Bifunctional NAD(P)H-hydrate repair enzyme</fullName>
    </recommendedName>
    <alternativeName>
        <fullName evidence="19">Nicotinamide nucleotide repair protein</fullName>
    </alternativeName>
    <domain>
        <recommendedName>
            <fullName evidence="19">ADP-dependent (S)-NAD(P)H-hydrate dehydratase</fullName>
            <ecNumber evidence="19">4.2.1.136</ecNumber>
        </recommendedName>
        <alternativeName>
            <fullName evidence="19">ADP-dependent NAD(P)HX dehydratase</fullName>
        </alternativeName>
    </domain>
    <domain>
        <recommendedName>
            <fullName evidence="19">NAD(P)H-hydrate epimerase</fullName>
            <ecNumber evidence="19">5.1.99.6</ecNumber>
        </recommendedName>
    </domain>
</protein>
<comment type="cofactor">
    <cofactor evidence="17">
        <name>Mg(2+)</name>
        <dbReference type="ChEBI" id="CHEBI:18420"/>
    </cofactor>
</comment>
<feature type="binding site" evidence="18">
    <location>
        <position position="190"/>
    </location>
    <ligand>
        <name>(6S)-NADPHX</name>
        <dbReference type="ChEBI" id="CHEBI:64076"/>
    </ligand>
</feature>
<dbReference type="Gene3D" id="3.40.50.10260">
    <property type="entry name" value="YjeF N-terminal domain"/>
    <property type="match status" value="1"/>
</dbReference>
<feature type="binding site" evidence="18">
    <location>
        <position position="83"/>
    </location>
    <ligand>
        <name>K(+)</name>
        <dbReference type="ChEBI" id="CHEBI:29103"/>
    </ligand>
</feature>
<evidence type="ECO:0000256" key="17">
    <source>
        <dbReference type="HAMAP-Rule" id="MF_01965"/>
    </source>
</evidence>
<dbReference type="HAMAP" id="MF_01966">
    <property type="entry name" value="NADHX_epimerase"/>
    <property type="match status" value="1"/>
</dbReference>
<dbReference type="GO" id="GO:0052856">
    <property type="term" value="F:NAD(P)HX epimerase activity"/>
    <property type="evidence" value="ECO:0007669"/>
    <property type="project" value="UniProtKB-UniRule"/>
</dbReference>
<evidence type="ECO:0000256" key="6">
    <source>
        <dbReference type="ARBA" id="ARBA00022741"/>
    </source>
</evidence>
<reference evidence="22 23" key="1">
    <citation type="journal article" date="2017" name="ISME J.">
        <title>Potential for microbial H2 and metal transformations associated with novel bacteria and archaea in deep terrestrial subsurface sediments.</title>
        <authorList>
            <person name="Hernsdorf A.W."/>
            <person name="Amano Y."/>
            <person name="Miyakawa K."/>
            <person name="Ise K."/>
            <person name="Suzuki Y."/>
            <person name="Anantharaman K."/>
            <person name="Probst A."/>
            <person name="Burstein D."/>
            <person name="Thomas B.C."/>
            <person name="Banfield J.F."/>
        </authorList>
    </citation>
    <scope>NUCLEOTIDE SEQUENCE [LARGE SCALE GENOMIC DNA]</scope>
    <source>
        <strain evidence="22">HGW-Wallbacteria-1</strain>
    </source>
</reference>
<evidence type="ECO:0000256" key="9">
    <source>
        <dbReference type="ARBA" id="ARBA00022958"/>
    </source>
</evidence>
<dbReference type="InterPro" id="IPR004443">
    <property type="entry name" value="YjeF_N_dom"/>
</dbReference>
<dbReference type="GO" id="GO:0110051">
    <property type="term" value="P:metabolite repair"/>
    <property type="evidence" value="ECO:0007669"/>
    <property type="project" value="TreeGrafter"/>
</dbReference>
<dbReference type="GO" id="GO:0005524">
    <property type="term" value="F:ATP binding"/>
    <property type="evidence" value="ECO:0007669"/>
    <property type="project" value="UniProtKB-UniRule"/>
</dbReference>
<gene>
    <name evidence="18" type="primary">nnrE</name>
    <name evidence="17" type="synonym">nnrD</name>
    <name evidence="22" type="ORF">CVV64_02315</name>
</gene>
<dbReference type="GO" id="GO:0046872">
    <property type="term" value="F:metal ion binding"/>
    <property type="evidence" value="ECO:0007669"/>
    <property type="project" value="UniProtKB-UniRule"/>
</dbReference>
<evidence type="ECO:0000256" key="14">
    <source>
        <dbReference type="ARBA" id="ARBA00025153"/>
    </source>
</evidence>
<evidence type="ECO:0000256" key="5">
    <source>
        <dbReference type="ARBA" id="ARBA00022723"/>
    </source>
</evidence>
<feature type="binding site" evidence="18">
    <location>
        <begin position="82"/>
        <end position="86"/>
    </location>
    <ligand>
        <name>(6S)-NADPHX</name>
        <dbReference type="ChEBI" id="CHEBI:64076"/>
    </ligand>
</feature>
<dbReference type="HAMAP" id="MF_01965">
    <property type="entry name" value="NADHX_dehydratase"/>
    <property type="match status" value="1"/>
</dbReference>
<feature type="binding site" evidence="17">
    <location>
        <position position="290"/>
    </location>
    <ligand>
        <name>(6S)-NADPHX</name>
        <dbReference type="ChEBI" id="CHEBI:64076"/>
    </ligand>
</feature>
<comment type="similarity">
    <text evidence="18">Belongs to the NnrE/AIBP family.</text>
</comment>
<comment type="similarity">
    <text evidence="3 19">In the N-terminal section; belongs to the NnrE/AIBP family.</text>
</comment>
<comment type="catalytic activity">
    <reaction evidence="16 17 19">
        <text>(6S)-NADPHX + ADP = AMP + phosphate + NADPH + H(+)</text>
        <dbReference type="Rhea" id="RHEA:32235"/>
        <dbReference type="ChEBI" id="CHEBI:15378"/>
        <dbReference type="ChEBI" id="CHEBI:43474"/>
        <dbReference type="ChEBI" id="CHEBI:57783"/>
        <dbReference type="ChEBI" id="CHEBI:64076"/>
        <dbReference type="ChEBI" id="CHEBI:456215"/>
        <dbReference type="ChEBI" id="CHEBI:456216"/>
        <dbReference type="EC" id="4.2.1.136"/>
    </reaction>
</comment>
<dbReference type="InterPro" id="IPR029056">
    <property type="entry name" value="Ribokinase-like"/>
</dbReference>
<feature type="binding site" evidence="17">
    <location>
        <position position="474"/>
    </location>
    <ligand>
        <name>AMP</name>
        <dbReference type="ChEBI" id="CHEBI:456215"/>
    </ligand>
</feature>
<feature type="binding site" evidence="17">
    <location>
        <position position="353"/>
    </location>
    <ligand>
        <name>(6S)-NADPHX</name>
        <dbReference type="ChEBI" id="CHEBI:64076"/>
    </ligand>
</feature>
<evidence type="ECO:0000259" key="21">
    <source>
        <dbReference type="PROSITE" id="PS51385"/>
    </source>
</evidence>
<keyword evidence="13" id="KW-0511">Multifunctional enzyme</keyword>
<dbReference type="PIRSF" id="PIRSF017184">
    <property type="entry name" value="Nnr"/>
    <property type="match status" value="1"/>
</dbReference>
<comment type="caution">
    <text evidence="22">The sequence shown here is derived from an EMBL/GenBank/DDBJ whole genome shotgun (WGS) entry which is preliminary data.</text>
</comment>
<keyword evidence="9 18" id="KW-0630">Potassium</keyword>
<dbReference type="PROSITE" id="PS51383">
    <property type="entry name" value="YJEF_C_3"/>
    <property type="match status" value="1"/>
</dbReference>
<comment type="function">
    <text evidence="18">Catalyzes the epimerization of the S- and R-forms of NAD(P)HX, a damaged form of NAD(P)H that is a result of enzymatic or heat-dependent hydration. This is a prerequisite for the S-specific NAD(P)H-hydrate dehydratase to allow the repair of both epimers of NAD(P)HX.</text>
</comment>
<evidence type="ECO:0000256" key="8">
    <source>
        <dbReference type="ARBA" id="ARBA00022857"/>
    </source>
</evidence>
<dbReference type="EC" id="4.2.1.136" evidence="19"/>
<evidence type="ECO:0000256" key="3">
    <source>
        <dbReference type="ARBA" id="ARBA00006001"/>
    </source>
</evidence>
<dbReference type="SUPFAM" id="SSF64153">
    <property type="entry name" value="YjeF N-terminal domain-like"/>
    <property type="match status" value="1"/>
</dbReference>